<reference evidence="7" key="1">
    <citation type="submission" date="2020-05" db="EMBL/GenBank/DDBJ databases">
        <authorList>
            <person name="Chiriac C."/>
            <person name="Salcher M."/>
            <person name="Ghai R."/>
            <person name="Kavagutti S V."/>
        </authorList>
    </citation>
    <scope>NUCLEOTIDE SEQUENCE</scope>
</reference>
<evidence type="ECO:0000256" key="5">
    <source>
        <dbReference type="SAM" id="Phobius"/>
    </source>
</evidence>
<feature type="transmembrane region" description="Helical" evidence="5">
    <location>
        <begin position="310"/>
        <end position="331"/>
    </location>
</feature>
<dbReference type="PANTHER" id="PTHR23514:SF13">
    <property type="entry name" value="INNER MEMBRANE PROTEIN YBJJ"/>
    <property type="match status" value="1"/>
</dbReference>
<dbReference type="PANTHER" id="PTHR23514">
    <property type="entry name" value="BYPASS OF STOP CODON PROTEIN 6"/>
    <property type="match status" value="1"/>
</dbReference>
<dbReference type="SUPFAM" id="SSF103473">
    <property type="entry name" value="MFS general substrate transporter"/>
    <property type="match status" value="1"/>
</dbReference>
<feature type="transmembrane region" description="Helical" evidence="5">
    <location>
        <begin position="373"/>
        <end position="392"/>
    </location>
</feature>
<feature type="transmembrane region" description="Helical" evidence="5">
    <location>
        <begin position="80"/>
        <end position="99"/>
    </location>
</feature>
<name>A0A6J6IUU3_9ZZZZ</name>
<feature type="transmembrane region" description="Helical" evidence="5">
    <location>
        <begin position="105"/>
        <end position="124"/>
    </location>
</feature>
<dbReference type="Gene3D" id="1.20.1250.20">
    <property type="entry name" value="MFS general substrate transporter like domains"/>
    <property type="match status" value="2"/>
</dbReference>
<evidence type="ECO:0000259" key="6">
    <source>
        <dbReference type="PROSITE" id="PS50850"/>
    </source>
</evidence>
<protein>
    <submittedName>
        <fullName evidence="7">Unannotated protein</fullName>
    </submittedName>
</protein>
<feature type="transmembrane region" description="Helical" evidence="5">
    <location>
        <begin position="49"/>
        <end position="68"/>
    </location>
</feature>
<evidence type="ECO:0000313" key="7">
    <source>
        <dbReference type="EMBL" id="CAB4628482.1"/>
    </source>
</evidence>
<dbReference type="InterPro" id="IPR051788">
    <property type="entry name" value="MFS_Transporter"/>
</dbReference>
<keyword evidence="2 5" id="KW-0812">Transmembrane</keyword>
<feature type="transmembrane region" description="Helical" evidence="5">
    <location>
        <begin position="286"/>
        <end position="304"/>
    </location>
</feature>
<dbReference type="InterPro" id="IPR036259">
    <property type="entry name" value="MFS_trans_sf"/>
</dbReference>
<feature type="transmembrane region" description="Helical" evidence="5">
    <location>
        <begin position="254"/>
        <end position="274"/>
    </location>
</feature>
<feature type="transmembrane region" description="Helical" evidence="5">
    <location>
        <begin position="145"/>
        <end position="162"/>
    </location>
</feature>
<feature type="transmembrane region" description="Helical" evidence="5">
    <location>
        <begin position="168"/>
        <end position="186"/>
    </location>
</feature>
<organism evidence="7">
    <name type="scientific">freshwater metagenome</name>
    <dbReference type="NCBI Taxonomy" id="449393"/>
    <lineage>
        <taxon>unclassified sequences</taxon>
        <taxon>metagenomes</taxon>
        <taxon>ecological metagenomes</taxon>
    </lineage>
</organism>
<dbReference type="EMBL" id="CAEZVN010000021">
    <property type="protein sequence ID" value="CAB4628482.1"/>
    <property type="molecule type" value="Genomic_DNA"/>
</dbReference>
<dbReference type="CDD" id="cd17393">
    <property type="entry name" value="MFS_MosC_like"/>
    <property type="match status" value="1"/>
</dbReference>
<dbReference type="AlphaFoldDB" id="A0A6J6IUU3"/>
<dbReference type="InterPro" id="IPR020846">
    <property type="entry name" value="MFS_dom"/>
</dbReference>
<accession>A0A6J6IUU3</accession>
<feature type="transmembrane region" description="Helical" evidence="5">
    <location>
        <begin position="343"/>
        <end position="361"/>
    </location>
</feature>
<evidence type="ECO:0000256" key="1">
    <source>
        <dbReference type="ARBA" id="ARBA00004141"/>
    </source>
</evidence>
<dbReference type="InterPro" id="IPR011701">
    <property type="entry name" value="MFS"/>
</dbReference>
<dbReference type="GO" id="GO:0022857">
    <property type="term" value="F:transmembrane transporter activity"/>
    <property type="evidence" value="ECO:0007669"/>
    <property type="project" value="InterPro"/>
</dbReference>
<evidence type="ECO:0000256" key="4">
    <source>
        <dbReference type="ARBA" id="ARBA00023136"/>
    </source>
</evidence>
<keyword evidence="3 5" id="KW-1133">Transmembrane helix</keyword>
<evidence type="ECO:0000256" key="3">
    <source>
        <dbReference type="ARBA" id="ARBA00022989"/>
    </source>
</evidence>
<keyword evidence="4 5" id="KW-0472">Membrane</keyword>
<sequence>MTNASGASNLKAWHTSIALYFFVFGLAPAALIVRLPLIRELVNVTTAELGIILLCGSFGAILSVTQAGRLIAKFGTRASIVFGSTLVLVGLVGEAIAIVNHSAPGYALLAFIAGLGMGIADVGINVDGAAIETASGKTVLPKMHAAFSIGTFIGAGIGTLASRLDIDILAQMTAVAGATVLLPLFTTKYLSATNGKDDFAASSSSEKVKEPKVAVWRSRTVIYLSIAILGLTLAEGASNDWLTIALVDDFDQTATMAGIGYAILLGAMTLTRFFGGNLADKFGRVLTLQACAFTGVAGMLLIILSGNVYVAFVGAAMWGCGVALGFPLLLSAAGEGENAARKVAFVASSGYMAFLVGPPLLGFLGQAWGLTNMFYVIAAFILIAAFFARGAAEPKA</sequence>
<feature type="transmembrane region" description="Helical" evidence="5">
    <location>
        <begin position="214"/>
        <end position="234"/>
    </location>
</feature>
<dbReference type="Pfam" id="PF07690">
    <property type="entry name" value="MFS_1"/>
    <property type="match status" value="1"/>
</dbReference>
<gene>
    <name evidence="7" type="ORF">UFOPK2001_00361</name>
</gene>
<evidence type="ECO:0000256" key="2">
    <source>
        <dbReference type="ARBA" id="ARBA00022692"/>
    </source>
</evidence>
<comment type="subcellular location">
    <subcellularLocation>
        <location evidence="1">Membrane</location>
        <topology evidence="1">Multi-pass membrane protein</topology>
    </subcellularLocation>
</comment>
<dbReference type="PROSITE" id="PS50850">
    <property type="entry name" value="MFS"/>
    <property type="match status" value="1"/>
</dbReference>
<proteinExistence type="predicted"/>
<dbReference type="GO" id="GO:0016020">
    <property type="term" value="C:membrane"/>
    <property type="evidence" value="ECO:0007669"/>
    <property type="project" value="UniProtKB-SubCell"/>
</dbReference>
<feature type="domain" description="Major facilitator superfamily (MFS) profile" evidence="6">
    <location>
        <begin position="13"/>
        <end position="396"/>
    </location>
</feature>
<feature type="transmembrane region" description="Helical" evidence="5">
    <location>
        <begin position="12"/>
        <end position="37"/>
    </location>
</feature>